<sequence>MLSWMVIVAAGFLAGCLNALAGGGTFLTFPALVWFGLPPVMANATATVAALPGYIGAAHAFRASLRAEGALGLRAYLLVAALGGVIGALLLLVTPSSVFSGIVPWMLLLATVLFAAGPRLVVILRRGDRPGPGRAVTLMAMLAVCIYGGYFNGGLGILLLAAFGLVGFHDLNGMNGLKNLLSAILSLLSVMTFAIGGIVSWPEALVMSVAALTGGYAGAWAARHWLSPGAIRWFVIFVGVVMTALFFWKGA</sequence>
<evidence type="ECO:0000256" key="4">
    <source>
        <dbReference type="ARBA" id="ARBA00022475"/>
    </source>
</evidence>
<evidence type="ECO:0000256" key="2">
    <source>
        <dbReference type="ARBA" id="ARBA00009142"/>
    </source>
</evidence>
<dbReference type="InterPro" id="IPR052017">
    <property type="entry name" value="TSUP"/>
</dbReference>
<keyword evidence="6 8" id="KW-1133">Transmembrane helix</keyword>
<evidence type="ECO:0000256" key="5">
    <source>
        <dbReference type="ARBA" id="ARBA00022692"/>
    </source>
</evidence>
<evidence type="ECO:0000313" key="9">
    <source>
        <dbReference type="EMBL" id="MBA4612843.1"/>
    </source>
</evidence>
<comment type="subcellular location">
    <subcellularLocation>
        <location evidence="1 8">Cell membrane</location>
        <topology evidence="1 8">Multi-pass membrane protein</topology>
    </subcellularLocation>
</comment>
<evidence type="ECO:0000313" key="10">
    <source>
        <dbReference type="Proteomes" id="UP000559404"/>
    </source>
</evidence>
<comment type="similarity">
    <text evidence="2 8">Belongs to the 4-toluene sulfonate uptake permease (TSUP) (TC 2.A.102) family.</text>
</comment>
<feature type="transmembrane region" description="Helical" evidence="8">
    <location>
        <begin position="204"/>
        <end position="223"/>
    </location>
</feature>
<comment type="caution">
    <text evidence="9">The sequence shown here is derived from an EMBL/GenBank/DDBJ whole genome shotgun (WGS) entry which is preliminary data.</text>
</comment>
<proteinExistence type="inferred from homology"/>
<dbReference type="GO" id="GO:0005886">
    <property type="term" value="C:plasma membrane"/>
    <property type="evidence" value="ECO:0007669"/>
    <property type="project" value="UniProtKB-SubCell"/>
</dbReference>
<keyword evidence="5 8" id="KW-0812">Transmembrane</keyword>
<dbReference type="InterPro" id="IPR002781">
    <property type="entry name" value="TM_pro_TauE-like"/>
</dbReference>
<dbReference type="PANTHER" id="PTHR30269">
    <property type="entry name" value="TRANSMEMBRANE PROTEIN YFCA"/>
    <property type="match status" value="1"/>
</dbReference>
<accession>A0A838Y1C5</accession>
<reference evidence="9 10" key="1">
    <citation type="submission" date="2020-07" db="EMBL/GenBank/DDBJ databases">
        <authorList>
            <person name="Li M."/>
        </authorList>
    </citation>
    <scope>NUCLEOTIDE SEQUENCE [LARGE SCALE GENOMIC DNA]</scope>
    <source>
        <strain evidence="9 10">DSM 23284</strain>
    </source>
</reference>
<evidence type="ECO:0000256" key="6">
    <source>
        <dbReference type="ARBA" id="ARBA00022989"/>
    </source>
</evidence>
<keyword evidence="10" id="KW-1185">Reference proteome</keyword>
<evidence type="ECO:0000256" key="7">
    <source>
        <dbReference type="ARBA" id="ARBA00023136"/>
    </source>
</evidence>
<feature type="transmembrane region" description="Helical" evidence="8">
    <location>
        <begin position="105"/>
        <end position="124"/>
    </location>
</feature>
<protein>
    <recommendedName>
        <fullName evidence="8">Probable membrane transporter protein</fullName>
    </recommendedName>
</protein>
<dbReference type="PANTHER" id="PTHR30269:SF0">
    <property type="entry name" value="MEMBRANE TRANSPORTER PROTEIN YFCA-RELATED"/>
    <property type="match status" value="1"/>
</dbReference>
<gene>
    <name evidence="9" type="ORF">H1W37_14350</name>
</gene>
<feature type="transmembrane region" description="Helical" evidence="8">
    <location>
        <begin position="136"/>
        <end position="168"/>
    </location>
</feature>
<name>A0A838Y1C5_9HYPH</name>
<feature type="transmembrane region" description="Helical" evidence="8">
    <location>
        <begin position="229"/>
        <end position="248"/>
    </location>
</feature>
<evidence type="ECO:0000256" key="8">
    <source>
        <dbReference type="RuleBase" id="RU363041"/>
    </source>
</evidence>
<feature type="transmembrane region" description="Helical" evidence="8">
    <location>
        <begin position="31"/>
        <end position="55"/>
    </location>
</feature>
<evidence type="ECO:0000256" key="3">
    <source>
        <dbReference type="ARBA" id="ARBA00022448"/>
    </source>
</evidence>
<feature type="transmembrane region" description="Helical" evidence="8">
    <location>
        <begin position="75"/>
        <end position="93"/>
    </location>
</feature>
<dbReference type="RefSeq" id="WP_181761028.1">
    <property type="nucleotide sequence ID" value="NZ_BMCR01000003.1"/>
</dbReference>
<dbReference type="Proteomes" id="UP000559404">
    <property type="component" value="Unassembled WGS sequence"/>
</dbReference>
<dbReference type="Pfam" id="PF01925">
    <property type="entry name" value="TauE"/>
    <property type="match status" value="1"/>
</dbReference>
<keyword evidence="7 8" id="KW-0472">Membrane</keyword>
<reference evidence="9 10" key="2">
    <citation type="submission" date="2020-08" db="EMBL/GenBank/DDBJ databases">
        <title>Stappia taiwanensis sp. nov., isolated from a coastal thermal spring.</title>
        <authorList>
            <person name="Kampfer P."/>
        </authorList>
    </citation>
    <scope>NUCLEOTIDE SEQUENCE [LARGE SCALE GENOMIC DNA]</scope>
    <source>
        <strain evidence="9 10">DSM 23284</strain>
    </source>
</reference>
<organism evidence="9 10">
    <name type="scientific">Stappia taiwanensis</name>
    <dbReference type="NCBI Taxonomy" id="992267"/>
    <lineage>
        <taxon>Bacteria</taxon>
        <taxon>Pseudomonadati</taxon>
        <taxon>Pseudomonadota</taxon>
        <taxon>Alphaproteobacteria</taxon>
        <taxon>Hyphomicrobiales</taxon>
        <taxon>Stappiaceae</taxon>
        <taxon>Stappia</taxon>
    </lineage>
</organism>
<evidence type="ECO:0000256" key="1">
    <source>
        <dbReference type="ARBA" id="ARBA00004651"/>
    </source>
</evidence>
<keyword evidence="3" id="KW-0813">Transport</keyword>
<feature type="transmembrane region" description="Helical" evidence="8">
    <location>
        <begin position="180"/>
        <end position="199"/>
    </location>
</feature>
<dbReference type="EMBL" id="JACEON010000013">
    <property type="protein sequence ID" value="MBA4612843.1"/>
    <property type="molecule type" value="Genomic_DNA"/>
</dbReference>
<dbReference type="AlphaFoldDB" id="A0A838Y1C5"/>
<keyword evidence="4 8" id="KW-1003">Cell membrane</keyword>